<dbReference type="InterPro" id="IPR011006">
    <property type="entry name" value="CheY-like_superfamily"/>
</dbReference>
<organism evidence="3 4">
    <name type="scientific">Pseudomonas canadensis</name>
    <dbReference type="NCBI Taxonomy" id="915099"/>
    <lineage>
        <taxon>Bacteria</taxon>
        <taxon>Pseudomonadati</taxon>
        <taxon>Pseudomonadota</taxon>
        <taxon>Gammaproteobacteria</taxon>
        <taxon>Pseudomonadales</taxon>
        <taxon>Pseudomonadaceae</taxon>
        <taxon>Pseudomonas</taxon>
    </lineage>
</organism>
<sequence length="154" mass="17560">MKILLIEDDEEKSRVISDFVREEFPDAELDTARSFNSGLRLAIKGGLYYSCMLLDMSMPNFDVTTDDPSGGNPESFAGIDLLSQMKIRRVNIPTIVVTMFDKFGDEPNRVSLVELVEKLERDYAPIFRGLTHYNLAEDGWRASLKKQISEVIYK</sequence>
<dbReference type="PROSITE" id="PS50110">
    <property type="entry name" value="RESPONSE_REGULATORY"/>
    <property type="match status" value="1"/>
</dbReference>
<accession>A0ABZ1A215</accession>
<protein>
    <submittedName>
        <fullName evidence="3">Response regulator transcription factor</fullName>
    </submittedName>
</protein>
<keyword evidence="4" id="KW-1185">Reference proteome</keyword>
<evidence type="ECO:0000313" key="4">
    <source>
        <dbReference type="Proteomes" id="UP001322392"/>
    </source>
</evidence>
<dbReference type="Proteomes" id="UP001322392">
    <property type="component" value="Chromosome"/>
</dbReference>
<evidence type="ECO:0000259" key="2">
    <source>
        <dbReference type="PROSITE" id="PS50110"/>
    </source>
</evidence>
<name>A0ABZ1A215_9PSED</name>
<dbReference type="SUPFAM" id="SSF52172">
    <property type="entry name" value="CheY-like"/>
    <property type="match status" value="1"/>
</dbReference>
<dbReference type="Gene3D" id="3.40.50.2300">
    <property type="match status" value="1"/>
</dbReference>
<evidence type="ECO:0000256" key="1">
    <source>
        <dbReference type="PROSITE-ProRule" id="PRU00169"/>
    </source>
</evidence>
<keyword evidence="1" id="KW-0597">Phosphoprotein</keyword>
<dbReference type="EMBL" id="CP139639">
    <property type="protein sequence ID" value="WRI22013.1"/>
    <property type="molecule type" value="Genomic_DNA"/>
</dbReference>
<gene>
    <name evidence="3" type="ORF">SPL95_15405</name>
</gene>
<reference evidence="3 4" key="1">
    <citation type="submission" date="2023-12" db="EMBL/GenBank/DDBJ databases">
        <title>First complete genome sequence of Pseudomonas canadensis strain Pcan-CK-23 isolated from homogenized tissues of Zophobas morio larvae.</title>
        <authorList>
            <person name="Kundlacz C."/>
            <person name="Aldeia C."/>
            <person name="Eddoubaji Y."/>
            <person name="Campos-Madueno E.I."/>
            <person name="Endimiani A."/>
        </authorList>
    </citation>
    <scope>NUCLEOTIDE SEQUENCE [LARGE SCALE GENOMIC DNA]</scope>
    <source>
        <strain evidence="3 4">Pcan-CK-23</strain>
    </source>
</reference>
<feature type="domain" description="Response regulatory" evidence="2">
    <location>
        <begin position="2"/>
        <end position="130"/>
    </location>
</feature>
<dbReference type="InterPro" id="IPR001789">
    <property type="entry name" value="Sig_transdc_resp-reg_receiver"/>
</dbReference>
<dbReference type="RefSeq" id="WP_122767831.1">
    <property type="nucleotide sequence ID" value="NZ_CP139639.1"/>
</dbReference>
<proteinExistence type="predicted"/>
<feature type="modified residue" description="4-aspartylphosphate" evidence="1">
    <location>
        <position position="55"/>
    </location>
</feature>
<evidence type="ECO:0000313" key="3">
    <source>
        <dbReference type="EMBL" id="WRI22013.1"/>
    </source>
</evidence>